<name>A0ABP0FN27_CLALP</name>
<dbReference type="Proteomes" id="UP001642483">
    <property type="component" value="Unassembled WGS sequence"/>
</dbReference>
<feature type="region of interest" description="Disordered" evidence="1">
    <location>
        <begin position="131"/>
        <end position="153"/>
    </location>
</feature>
<dbReference type="PANTHER" id="PTHR21359:SF1">
    <property type="entry name" value="DUF5577 DOMAIN-CONTAINING PROTEIN"/>
    <property type="match status" value="1"/>
</dbReference>
<accession>A0ABP0FN27</accession>
<evidence type="ECO:0008006" key="4">
    <source>
        <dbReference type="Google" id="ProtNLM"/>
    </source>
</evidence>
<dbReference type="Pfam" id="PF18017">
    <property type="entry name" value="SAM_4"/>
    <property type="match status" value="1"/>
</dbReference>
<dbReference type="InterPro" id="IPR013761">
    <property type="entry name" value="SAM/pointed_sf"/>
</dbReference>
<evidence type="ECO:0000256" key="1">
    <source>
        <dbReference type="SAM" id="MobiDB-lite"/>
    </source>
</evidence>
<evidence type="ECO:0000313" key="2">
    <source>
        <dbReference type="EMBL" id="CAK8680106.1"/>
    </source>
</evidence>
<dbReference type="InterPro" id="IPR039161">
    <property type="entry name" value="C19orf47-like"/>
</dbReference>
<sequence length="381" mass="41333">MTEGSIAVSSWLKFFKDAGIPAGLGANYAVIFSDHRIQPEILGDLTREILVEMGIKAMGDIIAVLKHAKAVSEQISRDKTSQLLGVDDSPKRETLAADAVGGKSVFSRLGQDSASDPNRVFKRLGDQVPASKQDEDSFAGALKPDSTGTRVKKSVPVTIKRVADSPSPVDKKVVTTKMKKRQSILDRLGPATAIISPPATKKSRPSVEENLKVKKTVLKKRFVQRPSDLSSESSESEPEVRKSPKIIRLISKPAAKKKVVLKVGKRVTLRKSTAVPAKKTTILDRLGSKVSSTTTTKASQLAMRQKAPNTSVAQSLAKKKLVLPTGNLRSDRMKSDVRQRLSKKKIKPISSNDISSTTSAGIFKREVTMTQSSVFDRLGPK</sequence>
<dbReference type="PANTHER" id="PTHR21359">
    <property type="entry name" value="DUF5577 DOMAIN-CONTAINING PROTEIN"/>
    <property type="match status" value="1"/>
</dbReference>
<dbReference type="InterPro" id="IPR040772">
    <property type="entry name" value="C19orf47_SAM"/>
</dbReference>
<protein>
    <recommendedName>
        <fullName evidence="4">DUF5577 domain-containing protein</fullName>
    </recommendedName>
</protein>
<dbReference type="CDD" id="cd09531">
    <property type="entry name" value="SAM_CS047"/>
    <property type="match status" value="1"/>
</dbReference>
<evidence type="ECO:0000313" key="3">
    <source>
        <dbReference type="Proteomes" id="UP001642483"/>
    </source>
</evidence>
<dbReference type="Gene3D" id="1.10.150.50">
    <property type="entry name" value="Transcription Factor, Ets-1"/>
    <property type="match status" value="1"/>
</dbReference>
<proteinExistence type="predicted"/>
<organism evidence="2 3">
    <name type="scientific">Clavelina lepadiformis</name>
    <name type="common">Light-bulb sea squirt</name>
    <name type="synonym">Ascidia lepadiformis</name>
    <dbReference type="NCBI Taxonomy" id="159417"/>
    <lineage>
        <taxon>Eukaryota</taxon>
        <taxon>Metazoa</taxon>
        <taxon>Chordata</taxon>
        <taxon>Tunicata</taxon>
        <taxon>Ascidiacea</taxon>
        <taxon>Aplousobranchia</taxon>
        <taxon>Clavelinidae</taxon>
        <taxon>Clavelina</taxon>
    </lineage>
</organism>
<gene>
    <name evidence="2" type="ORF">CVLEPA_LOCUS10392</name>
</gene>
<keyword evidence="3" id="KW-1185">Reference proteome</keyword>
<feature type="region of interest" description="Disordered" evidence="1">
    <location>
        <begin position="332"/>
        <end position="356"/>
    </location>
</feature>
<reference evidence="2 3" key="1">
    <citation type="submission" date="2024-02" db="EMBL/GenBank/DDBJ databases">
        <authorList>
            <person name="Daric V."/>
            <person name="Darras S."/>
        </authorList>
    </citation>
    <scope>NUCLEOTIDE SEQUENCE [LARGE SCALE GENOMIC DNA]</scope>
</reference>
<dbReference type="EMBL" id="CAWYQH010000068">
    <property type="protein sequence ID" value="CAK8680106.1"/>
    <property type="molecule type" value="Genomic_DNA"/>
</dbReference>
<comment type="caution">
    <text evidence="2">The sequence shown here is derived from an EMBL/GenBank/DDBJ whole genome shotgun (WGS) entry which is preliminary data.</text>
</comment>